<dbReference type="GO" id="GO:0004731">
    <property type="term" value="F:purine-nucleoside phosphorylase activity"/>
    <property type="evidence" value="ECO:0007669"/>
    <property type="project" value="UniProtKB-EC"/>
</dbReference>
<protein>
    <recommendedName>
        <fullName evidence="5">Purine nucleoside phosphorylase</fullName>
        <ecNumber evidence="5">2.4.2.1</ecNumber>
    </recommendedName>
    <alternativeName>
        <fullName evidence="5">Inosine-guanosine phosphorylase</fullName>
    </alternativeName>
</protein>
<evidence type="ECO:0000256" key="3">
    <source>
        <dbReference type="ARBA" id="ARBA00022676"/>
    </source>
</evidence>
<dbReference type="NCBIfam" id="TIGR01700">
    <property type="entry name" value="PNPH"/>
    <property type="match status" value="1"/>
</dbReference>
<dbReference type="PANTHER" id="PTHR11904">
    <property type="entry name" value="METHYLTHIOADENOSINE/PURINE NUCLEOSIDE PHOSPHORYLASE"/>
    <property type="match status" value="1"/>
</dbReference>
<comment type="function">
    <text evidence="5">The purine nucleoside phosphorylases catalyze the phosphorolytic breakdown of the N-glycosidic bond in the beta-(deoxy)ribonucleoside molecules, with the formation of the corresponding free purine bases and pentose-1-phosphate.</text>
</comment>
<sequence length="275" mass="30283">MPGMELYDKIQEAVAYVRSKTDFVPEVGLVLGSGLGPLADEVEKVAEIPYGEIPHFPVSTAPGHAGRLILGRLEGKPVLVYKGRVHYYEGYSAEEVVFPVRVGFFLGARTFLLTSAAGGLNPRFRAGGVMLHLDYINFAGANPLRGPNDERLGPRFPVMFEAYDPELIELARKVARRQDLHLFEGVYAWFMGPSFASRAELKLLRELGADAIGMSTVPEVIALRHLGARVLGLSTITDMAVPEREHHATEEEVLRVAAETGPVFRRYVRGILAEL</sequence>
<dbReference type="NCBIfam" id="TIGR01697">
    <property type="entry name" value="PNPH-PUNA-XAPA"/>
    <property type="match status" value="1"/>
</dbReference>
<dbReference type="PANTHER" id="PTHR11904:SF9">
    <property type="entry name" value="PURINE NUCLEOSIDE PHOSPHORYLASE-RELATED"/>
    <property type="match status" value="1"/>
</dbReference>
<dbReference type="InterPro" id="IPR011270">
    <property type="entry name" value="Pur_Nuc_Pase_Ino/Guo-sp"/>
</dbReference>
<reference evidence="7" key="1">
    <citation type="submission" date="2021-07" db="EMBL/GenBank/DDBJ databases">
        <title>Complete genome sequences of four Thermus thermophilus strains isolated from Arima Hot Spring in Japan.</title>
        <authorList>
            <person name="Tomariguchi N."/>
            <person name="Ueno Y."/>
            <person name="Miyazaki K."/>
        </authorList>
    </citation>
    <scope>NUCLEOTIDE SEQUENCE</scope>
    <source>
        <strain evidence="7">AA1-1</strain>
    </source>
</reference>
<gene>
    <name evidence="7" type="ORF">TthAA11_05940</name>
</gene>
<dbReference type="Proteomes" id="UP000825379">
    <property type="component" value="Chromosome"/>
</dbReference>
<dbReference type="InterPro" id="IPR000845">
    <property type="entry name" value="Nucleoside_phosphorylase_d"/>
</dbReference>
<accession>A0AAD1KTM7</accession>
<dbReference type="Pfam" id="PF01048">
    <property type="entry name" value="PNP_UDP_1"/>
    <property type="match status" value="1"/>
</dbReference>
<proteinExistence type="inferred from homology"/>
<evidence type="ECO:0000256" key="1">
    <source>
        <dbReference type="ARBA" id="ARBA00005058"/>
    </source>
</evidence>
<evidence type="ECO:0000313" key="7">
    <source>
        <dbReference type="EMBL" id="BCZ86412.1"/>
    </source>
</evidence>
<evidence type="ECO:0000313" key="8">
    <source>
        <dbReference type="Proteomes" id="UP000825379"/>
    </source>
</evidence>
<name>A0AAD1KTM7_THETH</name>
<comment type="pathway">
    <text evidence="1 5">Purine metabolism; purine nucleoside salvage.</text>
</comment>
<evidence type="ECO:0000256" key="4">
    <source>
        <dbReference type="ARBA" id="ARBA00022679"/>
    </source>
</evidence>
<comment type="similarity">
    <text evidence="2 5">Belongs to the PNP/MTAP phosphorylase family.</text>
</comment>
<dbReference type="EC" id="2.4.2.1" evidence="5"/>
<dbReference type="InterPro" id="IPR011268">
    <property type="entry name" value="Purine_phosphorylase"/>
</dbReference>
<dbReference type="Gene3D" id="3.40.50.1580">
    <property type="entry name" value="Nucleoside phosphorylase domain"/>
    <property type="match status" value="1"/>
</dbReference>
<organism evidence="7 8">
    <name type="scientific">Thermus thermophilus</name>
    <dbReference type="NCBI Taxonomy" id="274"/>
    <lineage>
        <taxon>Bacteria</taxon>
        <taxon>Thermotogati</taxon>
        <taxon>Deinococcota</taxon>
        <taxon>Deinococci</taxon>
        <taxon>Thermales</taxon>
        <taxon>Thermaceae</taxon>
        <taxon>Thermus</taxon>
    </lineage>
</organism>
<evidence type="ECO:0000256" key="2">
    <source>
        <dbReference type="ARBA" id="ARBA00006751"/>
    </source>
</evidence>
<dbReference type="RefSeq" id="WP_143584898.1">
    <property type="nucleotide sequence ID" value="NZ_AP019792.1"/>
</dbReference>
<evidence type="ECO:0000259" key="6">
    <source>
        <dbReference type="Pfam" id="PF01048"/>
    </source>
</evidence>
<dbReference type="PIRSF" id="PIRSF000477">
    <property type="entry name" value="PurNPase"/>
    <property type="match status" value="1"/>
</dbReference>
<evidence type="ECO:0000256" key="5">
    <source>
        <dbReference type="PIRNR" id="PIRNR000477"/>
    </source>
</evidence>
<dbReference type="AlphaFoldDB" id="A0AAD1KTM7"/>
<feature type="domain" description="Nucleoside phosphorylase" evidence="6">
    <location>
        <begin position="27"/>
        <end position="272"/>
    </location>
</feature>
<keyword evidence="3 5" id="KW-0328">Glycosyltransferase</keyword>
<dbReference type="EMBL" id="AP024926">
    <property type="protein sequence ID" value="BCZ86412.1"/>
    <property type="molecule type" value="Genomic_DNA"/>
</dbReference>
<dbReference type="GO" id="GO:0009116">
    <property type="term" value="P:nucleoside metabolic process"/>
    <property type="evidence" value="ECO:0007669"/>
    <property type="project" value="InterPro"/>
</dbReference>
<keyword evidence="4 5" id="KW-0808">Transferase</keyword>
<dbReference type="NCBIfam" id="NF006054">
    <property type="entry name" value="PRK08202.1"/>
    <property type="match status" value="1"/>
</dbReference>
<dbReference type="SUPFAM" id="SSF53167">
    <property type="entry name" value="Purine and uridine phosphorylases"/>
    <property type="match status" value="1"/>
</dbReference>
<dbReference type="InterPro" id="IPR035994">
    <property type="entry name" value="Nucleoside_phosphorylase_sf"/>
</dbReference>
<dbReference type="GO" id="GO:0005737">
    <property type="term" value="C:cytoplasm"/>
    <property type="evidence" value="ECO:0007669"/>
    <property type="project" value="TreeGrafter"/>
</dbReference>
<dbReference type="CDD" id="cd09009">
    <property type="entry name" value="PNP-EcPNPII_like"/>
    <property type="match status" value="1"/>
</dbReference>